<dbReference type="EMBL" id="JABBWG010000063">
    <property type="protein sequence ID" value="KAG1804055.1"/>
    <property type="molecule type" value="Genomic_DNA"/>
</dbReference>
<dbReference type="OrthoDB" id="2673527at2759"/>
<feature type="region of interest" description="Disordered" evidence="1">
    <location>
        <begin position="145"/>
        <end position="191"/>
    </location>
</feature>
<dbReference type="Proteomes" id="UP000807769">
    <property type="component" value="Unassembled WGS sequence"/>
</dbReference>
<comment type="caution">
    <text evidence="2">The sequence shown here is derived from an EMBL/GenBank/DDBJ whole genome shotgun (WGS) entry which is preliminary data.</text>
</comment>
<accession>A0A9P7DVS8</accession>
<protein>
    <submittedName>
        <fullName evidence="2">Uncharacterized protein</fullName>
    </submittedName>
</protein>
<organism evidence="2 3">
    <name type="scientific">Suillus subaureus</name>
    <dbReference type="NCBI Taxonomy" id="48587"/>
    <lineage>
        <taxon>Eukaryota</taxon>
        <taxon>Fungi</taxon>
        <taxon>Dikarya</taxon>
        <taxon>Basidiomycota</taxon>
        <taxon>Agaricomycotina</taxon>
        <taxon>Agaricomycetes</taxon>
        <taxon>Agaricomycetidae</taxon>
        <taxon>Boletales</taxon>
        <taxon>Suillineae</taxon>
        <taxon>Suillaceae</taxon>
        <taxon>Suillus</taxon>
    </lineage>
</organism>
<proteinExistence type="predicted"/>
<dbReference type="AlphaFoldDB" id="A0A9P7DVS8"/>
<sequence length="191" mass="21085">MQEEYLCDCLMKCAGVHQHVSRATYYCHTKYRTPKATIFNKTLTTLIQANSANSSSVQLNDSDVDIQPAHHHTLKCKCIDSGTHALSNDKQIIPAGDALEEHNDVPQVCPDVFEQIIPAGDALEEHNDVPQVHLDAFKHYDNAFPGPDDLDVHAGQDDSDGYAGQDDRDENVPPHEPEEEEIQGGTNDADP</sequence>
<gene>
    <name evidence="2" type="ORF">BJ212DRAFT_1486894</name>
</gene>
<evidence type="ECO:0000313" key="3">
    <source>
        <dbReference type="Proteomes" id="UP000807769"/>
    </source>
</evidence>
<reference evidence="2" key="1">
    <citation type="journal article" date="2020" name="New Phytol.">
        <title>Comparative genomics reveals dynamic genome evolution in host specialist ectomycorrhizal fungi.</title>
        <authorList>
            <person name="Lofgren L.A."/>
            <person name="Nguyen N.H."/>
            <person name="Vilgalys R."/>
            <person name="Ruytinx J."/>
            <person name="Liao H.L."/>
            <person name="Branco S."/>
            <person name="Kuo A."/>
            <person name="LaButti K."/>
            <person name="Lipzen A."/>
            <person name="Andreopoulos W."/>
            <person name="Pangilinan J."/>
            <person name="Riley R."/>
            <person name="Hundley H."/>
            <person name="Na H."/>
            <person name="Barry K."/>
            <person name="Grigoriev I.V."/>
            <person name="Stajich J.E."/>
            <person name="Kennedy P.G."/>
        </authorList>
    </citation>
    <scope>NUCLEOTIDE SEQUENCE</scope>
    <source>
        <strain evidence="2">MN1</strain>
    </source>
</reference>
<evidence type="ECO:0000313" key="2">
    <source>
        <dbReference type="EMBL" id="KAG1804055.1"/>
    </source>
</evidence>
<evidence type="ECO:0000256" key="1">
    <source>
        <dbReference type="SAM" id="MobiDB-lite"/>
    </source>
</evidence>
<dbReference type="RefSeq" id="XP_041186727.1">
    <property type="nucleotide sequence ID" value="XM_041341184.1"/>
</dbReference>
<name>A0A9P7DVS8_9AGAM</name>
<keyword evidence="3" id="KW-1185">Reference proteome</keyword>
<dbReference type="GeneID" id="64635200"/>